<comment type="similarity">
    <text evidence="1">Belongs to the UPF0166 family.</text>
</comment>
<proteinExistence type="inferred from homology"/>
<dbReference type="Proteomes" id="UP000243438">
    <property type="component" value="Unassembled WGS sequence"/>
</dbReference>
<keyword evidence="3" id="KW-1185">Reference proteome</keyword>
<reference evidence="2" key="1">
    <citation type="submission" date="2013-07" db="EMBL/GenBank/DDBJ databases">
        <authorList>
            <consortium name="DOE Joint Genome Institute"/>
            <person name="Anderson I."/>
            <person name="Huntemann M."/>
            <person name="Han J."/>
            <person name="Chen A."/>
            <person name="Kyrpides N."/>
            <person name="Mavromatis K."/>
            <person name="Markowitz V."/>
            <person name="Palaniappan K."/>
            <person name="Ivanova N."/>
            <person name="Schaumberg A."/>
            <person name="Pati A."/>
            <person name="Liolios K."/>
            <person name="Nordberg H.P."/>
            <person name="Cantor M.N."/>
            <person name="Hua S.X."/>
            <person name="Woyke T."/>
        </authorList>
    </citation>
    <scope>NUCLEOTIDE SEQUENCE [LARGE SCALE GENOMIC DNA]</scope>
    <source>
        <strain evidence="2">DSM 17970</strain>
    </source>
</reference>
<dbReference type="EMBL" id="JFBS01000001">
    <property type="protein sequence ID" value="EXG77809.1"/>
    <property type="molecule type" value="Genomic_DNA"/>
</dbReference>
<gene>
    <name evidence="2" type="ORF">XylorDRAFT_0156</name>
</gene>
<accession>A0ABP3BFT1</accession>
<dbReference type="Pfam" id="PF02641">
    <property type="entry name" value="DUF190"/>
    <property type="match status" value="1"/>
</dbReference>
<dbReference type="InterPro" id="IPR015867">
    <property type="entry name" value="N-reg_PII/ATP_PRibTrfase_C"/>
</dbReference>
<organism evidence="2 3">
    <name type="scientific">Xylanibacter oryzae DSM 17970</name>
    <dbReference type="NCBI Taxonomy" id="915438"/>
    <lineage>
        <taxon>Bacteria</taxon>
        <taxon>Pseudomonadati</taxon>
        <taxon>Bacteroidota</taxon>
        <taxon>Bacteroidia</taxon>
        <taxon>Bacteroidales</taxon>
        <taxon>Prevotellaceae</taxon>
        <taxon>Xylanibacter</taxon>
    </lineage>
</organism>
<dbReference type="SUPFAM" id="SSF54913">
    <property type="entry name" value="GlnB-like"/>
    <property type="match status" value="1"/>
</dbReference>
<evidence type="ECO:0000256" key="1">
    <source>
        <dbReference type="ARBA" id="ARBA00010554"/>
    </source>
</evidence>
<name>A0ABP3BFT1_9BACT</name>
<dbReference type="RefSeq" id="WP_245601928.1">
    <property type="nucleotide sequence ID" value="NZ_KK073873.1"/>
</dbReference>
<dbReference type="PANTHER" id="PTHR35983:SF1">
    <property type="entry name" value="UPF0166 PROTEIN TM_0021"/>
    <property type="match status" value="1"/>
</dbReference>
<dbReference type="InterPro" id="IPR011322">
    <property type="entry name" value="N-reg_PII-like_a/b"/>
</dbReference>
<comment type="caution">
    <text evidence="2">The sequence shown here is derived from an EMBL/GenBank/DDBJ whole genome shotgun (WGS) entry which is preliminary data.</text>
</comment>
<evidence type="ECO:0000313" key="2">
    <source>
        <dbReference type="EMBL" id="EXG77809.1"/>
    </source>
</evidence>
<dbReference type="InterPro" id="IPR003793">
    <property type="entry name" value="UPF0166"/>
</dbReference>
<evidence type="ECO:0008006" key="4">
    <source>
        <dbReference type="Google" id="ProtNLM"/>
    </source>
</evidence>
<sequence length="117" mass="13331">MEINSKAKKIRIYVSNTDMYKHEPLFQYLARTARELGLAGATIYKGIMGYGTSSDLIPPSFWEFAEKVPVTVEIIDDEEPINDYLSTIKPLLEKQPKGCLITIQDVDVKFIKHGEEH</sequence>
<protein>
    <recommendedName>
        <fullName evidence="4">DUF190 domain-containing protein</fullName>
    </recommendedName>
</protein>
<evidence type="ECO:0000313" key="3">
    <source>
        <dbReference type="Proteomes" id="UP000243438"/>
    </source>
</evidence>
<dbReference type="PANTHER" id="PTHR35983">
    <property type="entry name" value="UPF0166 PROTEIN TM_0021"/>
    <property type="match status" value="1"/>
</dbReference>
<dbReference type="Gene3D" id="3.30.70.120">
    <property type="match status" value="1"/>
</dbReference>